<dbReference type="CDD" id="cd05008">
    <property type="entry name" value="SIS_GlmS_GlmD_1"/>
    <property type="match status" value="1"/>
</dbReference>
<reference evidence="3 4" key="1">
    <citation type="submission" date="2015-07" db="EMBL/GenBank/DDBJ databases">
        <title>Genome sequence of Ornatilinea apprima DSM 23815.</title>
        <authorList>
            <person name="Hemp J."/>
            <person name="Ward L.M."/>
            <person name="Pace L.A."/>
            <person name="Fischer W.W."/>
        </authorList>
    </citation>
    <scope>NUCLEOTIDE SEQUENCE [LARGE SCALE GENOMIC DNA]</scope>
    <source>
        <strain evidence="3 4">P3M-1</strain>
    </source>
</reference>
<comment type="caution">
    <text evidence="3">The sequence shown here is derived from an EMBL/GenBank/DDBJ whole genome shotgun (WGS) entry which is preliminary data.</text>
</comment>
<dbReference type="EMBL" id="LGCL01000023">
    <property type="protein sequence ID" value="KPL77291.1"/>
    <property type="molecule type" value="Genomic_DNA"/>
</dbReference>
<dbReference type="STRING" id="1134406.ADN00_09155"/>
<dbReference type="Pfam" id="PF01380">
    <property type="entry name" value="SIS"/>
    <property type="match status" value="2"/>
</dbReference>
<gene>
    <name evidence="3" type="ORF">ADN00_09155</name>
</gene>
<evidence type="ECO:0000313" key="3">
    <source>
        <dbReference type="EMBL" id="KPL77291.1"/>
    </source>
</evidence>
<dbReference type="PANTHER" id="PTHR10937:SF8">
    <property type="entry name" value="AMINOTRANSFERASE-RELATED"/>
    <property type="match status" value="1"/>
</dbReference>
<dbReference type="RefSeq" id="WP_075062692.1">
    <property type="nucleotide sequence ID" value="NZ_LGCL01000023.1"/>
</dbReference>
<keyword evidence="4" id="KW-1185">Reference proteome</keyword>
<dbReference type="InterPro" id="IPR046348">
    <property type="entry name" value="SIS_dom_sf"/>
</dbReference>
<sequence>MSLIEEINEQPQVLSRLLSTQFDAIAAIADQIKQWDPNFVFVAARGTSDNAGRYANYLFGAHNQLPLALATPSLFTYYHRPPKLKQALVMGISQSGKSPDIVSVLEEGRRQGCKTMAITNAVQSPLADQADFVIDIMAGPEKAVAATKSYTAELMVIAMLSVCLAGDEQRKAELARVPEWVAKTLELDGYIENFAQRYRYMEQCVVLGRGYNYSTAFEWSLKMKELTYVVAEPYSSADFRHGPIAMVEQGFPVLAVAPNGEVFDTLKELLVHLRKDMQAELVVISDRKDALELAHVPVELPAGIPEWLTPLVSIIPAQLFAFHLTKVKGFDTETPRSIRKVTETH</sequence>
<dbReference type="OrthoDB" id="9782098at2"/>
<dbReference type="PANTHER" id="PTHR10937">
    <property type="entry name" value="GLUCOSAMINE--FRUCTOSE-6-PHOSPHATE AMINOTRANSFERASE, ISOMERIZING"/>
    <property type="match status" value="1"/>
</dbReference>
<keyword evidence="3" id="KW-0808">Transferase</keyword>
<evidence type="ECO:0000256" key="1">
    <source>
        <dbReference type="ARBA" id="ARBA00022737"/>
    </source>
</evidence>
<feature type="domain" description="SIS" evidence="2">
    <location>
        <begin position="28"/>
        <end position="170"/>
    </location>
</feature>
<accession>A0A0P6XLV2</accession>
<proteinExistence type="predicted"/>
<name>A0A0P6XLV2_9CHLR</name>
<dbReference type="InterPro" id="IPR001347">
    <property type="entry name" value="SIS_dom"/>
</dbReference>
<protein>
    <submittedName>
        <fullName evidence="3">Glucosamine--fructose-6-phosphate aminotransferase</fullName>
    </submittedName>
</protein>
<dbReference type="InterPro" id="IPR035490">
    <property type="entry name" value="GlmS/FrlB_SIS"/>
</dbReference>
<dbReference type="SUPFAM" id="SSF53697">
    <property type="entry name" value="SIS domain"/>
    <property type="match status" value="1"/>
</dbReference>
<dbReference type="CDD" id="cd05009">
    <property type="entry name" value="SIS_GlmS_GlmD_2"/>
    <property type="match status" value="1"/>
</dbReference>
<dbReference type="Gene3D" id="3.40.50.10490">
    <property type="entry name" value="Glucose-6-phosphate isomerase like protein, domain 1"/>
    <property type="match status" value="2"/>
</dbReference>
<dbReference type="GO" id="GO:0008483">
    <property type="term" value="F:transaminase activity"/>
    <property type="evidence" value="ECO:0007669"/>
    <property type="project" value="UniProtKB-KW"/>
</dbReference>
<dbReference type="InterPro" id="IPR035466">
    <property type="entry name" value="GlmS/AgaS_SIS"/>
</dbReference>
<dbReference type="Proteomes" id="UP000050417">
    <property type="component" value="Unassembled WGS sequence"/>
</dbReference>
<evidence type="ECO:0000259" key="2">
    <source>
        <dbReference type="PROSITE" id="PS51464"/>
    </source>
</evidence>
<feature type="domain" description="SIS" evidence="2">
    <location>
        <begin position="194"/>
        <end position="335"/>
    </location>
</feature>
<organism evidence="3 4">
    <name type="scientific">Ornatilinea apprima</name>
    <dbReference type="NCBI Taxonomy" id="1134406"/>
    <lineage>
        <taxon>Bacteria</taxon>
        <taxon>Bacillati</taxon>
        <taxon>Chloroflexota</taxon>
        <taxon>Anaerolineae</taxon>
        <taxon>Anaerolineales</taxon>
        <taxon>Anaerolineaceae</taxon>
        <taxon>Ornatilinea</taxon>
    </lineage>
</organism>
<dbReference type="AlphaFoldDB" id="A0A0P6XLV2"/>
<dbReference type="PATRIC" id="fig|1134406.4.peg.4065"/>
<keyword evidence="1" id="KW-0677">Repeat</keyword>
<dbReference type="GO" id="GO:1901135">
    <property type="term" value="P:carbohydrate derivative metabolic process"/>
    <property type="evidence" value="ECO:0007669"/>
    <property type="project" value="InterPro"/>
</dbReference>
<keyword evidence="3" id="KW-0032">Aminotransferase</keyword>
<evidence type="ECO:0000313" key="4">
    <source>
        <dbReference type="Proteomes" id="UP000050417"/>
    </source>
</evidence>
<dbReference type="PROSITE" id="PS51464">
    <property type="entry name" value="SIS"/>
    <property type="match status" value="2"/>
</dbReference>
<dbReference type="GO" id="GO:0097367">
    <property type="term" value="F:carbohydrate derivative binding"/>
    <property type="evidence" value="ECO:0007669"/>
    <property type="project" value="InterPro"/>
</dbReference>